<feature type="transmembrane region" description="Helical" evidence="8">
    <location>
        <begin position="310"/>
        <end position="329"/>
    </location>
</feature>
<feature type="domain" description="Glycosyltransferase RgtA/B/C/D-like" evidence="9">
    <location>
        <begin position="77"/>
        <end position="244"/>
    </location>
</feature>
<reference evidence="10" key="1">
    <citation type="journal article" date="2020" name="mSystems">
        <title>Genome- and Community-Level Interaction Insights into Carbon Utilization and Element Cycling Functions of Hydrothermarchaeota in Hydrothermal Sediment.</title>
        <authorList>
            <person name="Zhou Z."/>
            <person name="Liu Y."/>
            <person name="Xu W."/>
            <person name="Pan J."/>
            <person name="Luo Z.H."/>
            <person name="Li M."/>
        </authorList>
    </citation>
    <scope>NUCLEOTIDE SEQUENCE</scope>
    <source>
        <strain evidence="10">SpSt-997</strain>
    </source>
</reference>
<evidence type="ECO:0000256" key="5">
    <source>
        <dbReference type="ARBA" id="ARBA00022692"/>
    </source>
</evidence>
<feature type="transmembrane region" description="Helical" evidence="8">
    <location>
        <begin position="140"/>
        <end position="163"/>
    </location>
</feature>
<protein>
    <submittedName>
        <fullName evidence="10">Glycosyltransferase family 39 protein</fullName>
    </submittedName>
</protein>
<comment type="caution">
    <text evidence="10">The sequence shown here is derived from an EMBL/GenBank/DDBJ whole genome shotgun (WGS) entry which is preliminary data.</text>
</comment>
<dbReference type="GO" id="GO:0016763">
    <property type="term" value="F:pentosyltransferase activity"/>
    <property type="evidence" value="ECO:0007669"/>
    <property type="project" value="TreeGrafter"/>
</dbReference>
<evidence type="ECO:0000256" key="6">
    <source>
        <dbReference type="ARBA" id="ARBA00022989"/>
    </source>
</evidence>
<evidence type="ECO:0000256" key="7">
    <source>
        <dbReference type="ARBA" id="ARBA00023136"/>
    </source>
</evidence>
<evidence type="ECO:0000259" key="9">
    <source>
        <dbReference type="Pfam" id="PF13231"/>
    </source>
</evidence>
<evidence type="ECO:0000256" key="8">
    <source>
        <dbReference type="SAM" id="Phobius"/>
    </source>
</evidence>
<keyword evidence="3" id="KW-0328">Glycosyltransferase</keyword>
<evidence type="ECO:0000256" key="4">
    <source>
        <dbReference type="ARBA" id="ARBA00022679"/>
    </source>
</evidence>
<dbReference type="PANTHER" id="PTHR33908">
    <property type="entry name" value="MANNOSYLTRANSFERASE YKCB-RELATED"/>
    <property type="match status" value="1"/>
</dbReference>
<keyword evidence="7 8" id="KW-0472">Membrane</keyword>
<keyword evidence="2" id="KW-1003">Cell membrane</keyword>
<dbReference type="GO" id="GO:0009103">
    <property type="term" value="P:lipopolysaccharide biosynthetic process"/>
    <property type="evidence" value="ECO:0007669"/>
    <property type="project" value="UniProtKB-ARBA"/>
</dbReference>
<dbReference type="Pfam" id="PF13231">
    <property type="entry name" value="PMT_2"/>
    <property type="match status" value="1"/>
</dbReference>
<feature type="transmembrane region" description="Helical" evidence="8">
    <location>
        <begin position="183"/>
        <end position="214"/>
    </location>
</feature>
<sequence length="520" mass="55049">MRSIIRSPSRVRPAPSSRWCGITPSRSPWSGVPASAALFLLLTLTGLRLLVAAVMPLSPDEAYYWVWSRALQPGYLDHPPMVALFVRAGTALLGETTLGIRLLAPIAALLGTLLLAQAASDLHPQPRSLPARRAGIEAGFLLNATLLTGAGAVTMTPDTPLLLFWTATLWAMARLVATGRPRFWLLAGGFAGLALCSKYSALLLFFGIGAWLLAASPVRFWLRRPAPWAGLGVGLALFLPVLGWNAAHHWVSLLKQGGRAGAWHPAEAARFMAELIGGQAGLATPLVFLLCIAGLAVATAAFWRQRDAKAGLIVALGTLPGLVFLEHALGDRVQGNWPAVVFPAAAIAATWLSPRWQRLFGPAWGLGFALCGLAYLQAASGVFPLPASLDPTLARLGGWADFAEEVARAARQNGAGYIAAVNYGDAAELAYLAPKDLPVVGIAPRWAFFSLPDAASRGAATPGLLVESTRRAPLDLSPAAPAEITRSRRGISAERYRLYLLAPDAVPAPAAILPRRGETK</sequence>
<gene>
    <name evidence="10" type="ORF">ENY07_05255</name>
</gene>
<dbReference type="PANTHER" id="PTHR33908:SF11">
    <property type="entry name" value="MEMBRANE PROTEIN"/>
    <property type="match status" value="1"/>
</dbReference>
<evidence type="ECO:0000313" key="10">
    <source>
        <dbReference type="EMBL" id="HGC42615.1"/>
    </source>
</evidence>
<evidence type="ECO:0000256" key="3">
    <source>
        <dbReference type="ARBA" id="ARBA00022676"/>
    </source>
</evidence>
<comment type="subcellular location">
    <subcellularLocation>
        <location evidence="1">Cell membrane</location>
        <topology evidence="1">Multi-pass membrane protein</topology>
    </subcellularLocation>
</comment>
<keyword evidence="4" id="KW-0808">Transferase</keyword>
<feature type="transmembrane region" description="Helical" evidence="8">
    <location>
        <begin position="335"/>
        <end position="352"/>
    </location>
</feature>
<keyword evidence="5 8" id="KW-0812">Transmembrane</keyword>
<organism evidence="10">
    <name type="scientific">Acidicaldus sp</name>
    <dbReference type="NCBI Taxonomy" id="1872105"/>
    <lineage>
        <taxon>Bacteria</taxon>
        <taxon>Pseudomonadati</taxon>
        <taxon>Pseudomonadota</taxon>
        <taxon>Alphaproteobacteria</taxon>
        <taxon>Acetobacterales</taxon>
        <taxon>Acetobacteraceae</taxon>
        <taxon>Acidicaldus</taxon>
    </lineage>
</organism>
<feature type="transmembrane region" description="Helical" evidence="8">
    <location>
        <begin position="226"/>
        <end position="247"/>
    </location>
</feature>
<dbReference type="GO" id="GO:0005886">
    <property type="term" value="C:plasma membrane"/>
    <property type="evidence" value="ECO:0007669"/>
    <property type="project" value="UniProtKB-SubCell"/>
</dbReference>
<dbReference type="EMBL" id="DTQM01000098">
    <property type="protein sequence ID" value="HGC42615.1"/>
    <property type="molecule type" value="Genomic_DNA"/>
</dbReference>
<dbReference type="AlphaFoldDB" id="A0A8J4HB84"/>
<feature type="transmembrane region" description="Helical" evidence="8">
    <location>
        <begin position="282"/>
        <end position="303"/>
    </location>
</feature>
<feature type="transmembrane region" description="Helical" evidence="8">
    <location>
        <begin position="359"/>
        <end position="378"/>
    </location>
</feature>
<feature type="transmembrane region" description="Helical" evidence="8">
    <location>
        <begin position="98"/>
        <end position="119"/>
    </location>
</feature>
<proteinExistence type="predicted"/>
<evidence type="ECO:0000256" key="2">
    <source>
        <dbReference type="ARBA" id="ARBA00022475"/>
    </source>
</evidence>
<keyword evidence="6 8" id="KW-1133">Transmembrane helix</keyword>
<evidence type="ECO:0000256" key="1">
    <source>
        <dbReference type="ARBA" id="ARBA00004651"/>
    </source>
</evidence>
<dbReference type="InterPro" id="IPR050297">
    <property type="entry name" value="LipidA_mod_glycosyltrf_83"/>
</dbReference>
<dbReference type="InterPro" id="IPR038731">
    <property type="entry name" value="RgtA/B/C-like"/>
</dbReference>
<accession>A0A8J4HB84</accession>
<name>A0A8J4HB84_9PROT</name>